<dbReference type="PROSITE" id="PS51186">
    <property type="entry name" value="GNAT"/>
    <property type="match status" value="1"/>
</dbReference>
<reference evidence="2 3" key="1">
    <citation type="submission" date="2016-11" db="EMBL/GenBank/DDBJ databases">
        <authorList>
            <person name="Jaros S."/>
            <person name="Januszkiewicz K."/>
            <person name="Wedrychowicz H."/>
        </authorList>
    </citation>
    <scope>NUCLEOTIDE SEQUENCE [LARGE SCALE GENOMIC DNA]</scope>
    <source>
        <strain evidence="2 3">DSM 14809</strain>
    </source>
</reference>
<dbReference type="OrthoDB" id="9792518at2"/>
<dbReference type="AlphaFoldDB" id="A0A1M6GE53"/>
<organism evidence="2 3">
    <name type="scientific">Pseudobutyrivibrio xylanivorans DSM 14809</name>
    <dbReference type="NCBI Taxonomy" id="1123012"/>
    <lineage>
        <taxon>Bacteria</taxon>
        <taxon>Bacillati</taxon>
        <taxon>Bacillota</taxon>
        <taxon>Clostridia</taxon>
        <taxon>Lachnospirales</taxon>
        <taxon>Lachnospiraceae</taxon>
        <taxon>Pseudobutyrivibrio</taxon>
    </lineage>
</organism>
<dbReference type="Proteomes" id="UP000184185">
    <property type="component" value="Unassembled WGS sequence"/>
</dbReference>
<dbReference type="Pfam" id="PF00583">
    <property type="entry name" value="Acetyltransf_1"/>
    <property type="match status" value="1"/>
</dbReference>
<sequence>MENINIRLETESDYRAVEELTRNAFWNVYKPGADEHYFVHTMRNHPDFIPELAFVLEKDGEIIGNIMYTKAWLEDENGNKKEIVSFGPLCVLPEYQRLKLGKLLIEHSFEVARKMGYDVNINFGNPGNYVGSGFVSCRKKNVSCFQKGNYPTALLVCELVPGVLDGHEWMFIPSTAADCCDDTAAVEEFDKTFPAKEKKWMPSQEEFYIYSHSSVVRE</sequence>
<evidence type="ECO:0000313" key="2">
    <source>
        <dbReference type="EMBL" id="SHJ08203.1"/>
    </source>
</evidence>
<dbReference type="InterPro" id="IPR016181">
    <property type="entry name" value="Acyl_CoA_acyltransferase"/>
</dbReference>
<dbReference type="GO" id="GO:0016747">
    <property type="term" value="F:acyltransferase activity, transferring groups other than amino-acyl groups"/>
    <property type="evidence" value="ECO:0007669"/>
    <property type="project" value="InterPro"/>
</dbReference>
<name>A0A1M6GE53_PSEXY</name>
<dbReference type="CDD" id="cd04301">
    <property type="entry name" value="NAT_SF"/>
    <property type="match status" value="1"/>
</dbReference>
<dbReference type="InterPro" id="IPR000182">
    <property type="entry name" value="GNAT_dom"/>
</dbReference>
<proteinExistence type="predicted"/>
<evidence type="ECO:0000259" key="1">
    <source>
        <dbReference type="PROSITE" id="PS51186"/>
    </source>
</evidence>
<evidence type="ECO:0000313" key="3">
    <source>
        <dbReference type="Proteomes" id="UP000184185"/>
    </source>
</evidence>
<feature type="domain" description="N-acetyltransferase" evidence="1">
    <location>
        <begin position="4"/>
        <end position="175"/>
    </location>
</feature>
<protein>
    <submittedName>
        <fullName evidence="2">Predicted N-acetyltransferase YhbS</fullName>
    </submittedName>
</protein>
<dbReference type="RefSeq" id="WP_072916186.1">
    <property type="nucleotide sequence ID" value="NZ_FQYQ01000009.1"/>
</dbReference>
<dbReference type="EMBL" id="FQYQ01000009">
    <property type="protein sequence ID" value="SHJ08203.1"/>
    <property type="molecule type" value="Genomic_DNA"/>
</dbReference>
<accession>A0A1M6GE53</accession>
<dbReference type="Gene3D" id="3.40.630.30">
    <property type="match status" value="1"/>
</dbReference>
<dbReference type="SUPFAM" id="SSF55729">
    <property type="entry name" value="Acyl-CoA N-acyltransferases (Nat)"/>
    <property type="match status" value="1"/>
</dbReference>
<gene>
    <name evidence="2" type="ORF">SAMN02745725_01735</name>
</gene>
<keyword evidence="3" id="KW-1185">Reference proteome</keyword>
<keyword evidence="2" id="KW-0808">Transferase</keyword>